<proteinExistence type="predicted"/>
<protein>
    <recommendedName>
        <fullName evidence="3">Lipoprotein</fullName>
    </recommendedName>
</protein>
<organism evidence="1 2">
    <name type="scientific">Aureispira anguillae</name>
    <dbReference type="NCBI Taxonomy" id="2864201"/>
    <lineage>
        <taxon>Bacteria</taxon>
        <taxon>Pseudomonadati</taxon>
        <taxon>Bacteroidota</taxon>
        <taxon>Saprospiria</taxon>
        <taxon>Saprospirales</taxon>
        <taxon>Saprospiraceae</taxon>
        <taxon>Aureispira</taxon>
    </lineage>
</organism>
<keyword evidence="2" id="KW-1185">Reference proteome</keyword>
<name>A0A916DUM6_9BACT</name>
<dbReference type="PROSITE" id="PS51257">
    <property type="entry name" value="PROKAR_LIPOPROTEIN"/>
    <property type="match status" value="1"/>
</dbReference>
<dbReference type="KEGG" id="aup:AsAng_0050380"/>
<dbReference type="RefSeq" id="WP_264789478.1">
    <property type="nucleotide sequence ID" value="NZ_AP026867.1"/>
</dbReference>
<sequence>MIEKILFFSMLLFFVLLSCETSLSDAPDLVLNVGEEVKIEEVYVLANKVKEQAEKGLSSNVDIADDEVILGGGLMYKGAELELNDKIYICTKVDQKMLEFKLK</sequence>
<reference evidence="1" key="1">
    <citation type="submission" date="2022-09" db="EMBL/GenBank/DDBJ databases">
        <title>Aureispira anguillicida sp. nov., isolated from Leptocephalus of Japanese eel Anguilla japonica.</title>
        <authorList>
            <person name="Yuasa K."/>
            <person name="Mekata T."/>
            <person name="Ikunari K."/>
        </authorList>
    </citation>
    <scope>NUCLEOTIDE SEQUENCE</scope>
    <source>
        <strain evidence="1">EL160426</strain>
    </source>
</reference>
<dbReference type="AlphaFoldDB" id="A0A916DUM6"/>
<dbReference type="Proteomes" id="UP001060919">
    <property type="component" value="Chromosome"/>
</dbReference>
<gene>
    <name evidence="1" type="ORF">AsAng_0050380</name>
</gene>
<evidence type="ECO:0000313" key="2">
    <source>
        <dbReference type="Proteomes" id="UP001060919"/>
    </source>
</evidence>
<evidence type="ECO:0008006" key="3">
    <source>
        <dbReference type="Google" id="ProtNLM"/>
    </source>
</evidence>
<accession>A0A916DUM6</accession>
<evidence type="ECO:0000313" key="1">
    <source>
        <dbReference type="EMBL" id="BDS14259.1"/>
    </source>
</evidence>
<dbReference type="EMBL" id="AP026867">
    <property type="protein sequence ID" value="BDS14259.1"/>
    <property type="molecule type" value="Genomic_DNA"/>
</dbReference>